<evidence type="ECO:0000259" key="1">
    <source>
        <dbReference type="Pfam" id="PF00248"/>
    </source>
</evidence>
<dbReference type="Pfam" id="PF00248">
    <property type="entry name" value="Aldo_ket_red"/>
    <property type="match status" value="1"/>
</dbReference>
<dbReference type="Proteomes" id="UP001642540">
    <property type="component" value="Unassembled WGS sequence"/>
</dbReference>
<proteinExistence type="predicted"/>
<dbReference type="InterPro" id="IPR018170">
    <property type="entry name" value="Aldo/ket_reductase_CS"/>
</dbReference>
<protein>
    <recommendedName>
        <fullName evidence="1">NADP-dependent oxidoreductase domain-containing protein</fullName>
    </recommendedName>
</protein>
<dbReference type="EMBL" id="CAXLJM020000118">
    <property type="protein sequence ID" value="CAL8137512.1"/>
    <property type="molecule type" value="Genomic_DNA"/>
</dbReference>
<evidence type="ECO:0000313" key="2">
    <source>
        <dbReference type="EMBL" id="CAL8137512.1"/>
    </source>
</evidence>
<reference evidence="2 3" key="1">
    <citation type="submission" date="2024-08" db="EMBL/GenBank/DDBJ databases">
        <authorList>
            <person name="Cucini C."/>
            <person name="Frati F."/>
        </authorList>
    </citation>
    <scope>NUCLEOTIDE SEQUENCE [LARGE SCALE GENOMIC DNA]</scope>
</reference>
<dbReference type="PANTHER" id="PTHR11732">
    <property type="entry name" value="ALDO/KETO REDUCTASE"/>
    <property type="match status" value="1"/>
</dbReference>
<dbReference type="SUPFAM" id="SSF51430">
    <property type="entry name" value="NAD(P)-linked oxidoreductase"/>
    <property type="match status" value="1"/>
</dbReference>
<feature type="domain" description="NADP-dependent oxidoreductase" evidence="1">
    <location>
        <begin position="86"/>
        <end position="366"/>
    </location>
</feature>
<dbReference type="PRINTS" id="PR00069">
    <property type="entry name" value="ALDKETRDTASE"/>
</dbReference>
<accession>A0ABP1RWH4</accession>
<dbReference type="PROSITE" id="PS00063">
    <property type="entry name" value="ALDOKETO_REDUCTASE_3"/>
    <property type="match status" value="1"/>
</dbReference>
<sequence length="393" mass="44494">MPTLTHVCTCPLIHPSMYKRPMLKVFQITSRSNIAFTTNVLKSLNLRFDNLKIKIEHKTTSNYIPKMANAVTFQNGQKMPLVGLGTYLSSNEQELETALNTALEAGYRHIDTAFMYANEHVIGRVLKQWFDSGKLKREDLFIVTKLPPVGMTPEKVSLFLKKSLESLQLTYLDLYLVHVPFGLQFVDEETRFPMKDGKAMFDNATDLVAVWKALENEVDAGRVKSLGISNFNTEQVKRIVNIARHKPMNHQYETHAYFQQKELREANKKLGITVCAYAPFGSPGRKTFYDSKGVSFESNGLLDDPIVKKIAEKYGKTSAQILLRFLTQQGVVCIPKSVTPARIKQNIDIFDIELTPDEIKELEALEKGAAGRTFDFNVFTGVQSHPEYPFKSA</sequence>
<keyword evidence="3" id="KW-1185">Reference proteome</keyword>
<dbReference type="InterPro" id="IPR020471">
    <property type="entry name" value="AKR"/>
</dbReference>
<name>A0ABP1RWH4_9HEXA</name>
<dbReference type="InterPro" id="IPR023210">
    <property type="entry name" value="NADP_OxRdtase_dom"/>
</dbReference>
<comment type="caution">
    <text evidence="2">The sequence shown here is derived from an EMBL/GenBank/DDBJ whole genome shotgun (WGS) entry which is preliminary data.</text>
</comment>
<evidence type="ECO:0000313" key="3">
    <source>
        <dbReference type="Proteomes" id="UP001642540"/>
    </source>
</evidence>
<dbReference type="PROSITE" id="PS00062">
    <property type="entry name" value="ALDOKETO_REDUCTASE_2"/>
    <property type="match status" value="1"/>
</dbReference>
<dbReference type="InterPro" id="IPR036812">
    <property type="entry name" value="NAD(P)_OxRdtase_dom_sf"/>
</dbReference>
<dbReference type="Gene3D" id="3.20.20.100">
    <property type="entry name" value="NADP-dependent oxidoreductase domain"/>
    <property type="match status" value="1"/>
</dbReference>
<dbReference type="PROSITE" id="PS00798">
    <property type="entry name" value="ALDOKETO_REDUCTASE_1"/>
    <property type="match status" value="1"/>
</dbReference>
<organism evidence="2 3">
    <name type="scientific">Orchesella dallaii</name>
    <dbReference type="NCBI Taxonomy" id="48710"/>
    <lineage>
        <taxon>Eukaryota</taxon>
        <taxon>Metazoa</taxon>
        <taxon>Ecdysozoa</taxon>
        <taxon>Arthropoda</taxon>
        <taxon>Hexapoda</taxon>
        <taxon>Collembola</taxon>
        <taxon>Entomobryomorpha</taxon>
        <taxon>Entomobryoidea</taxon>
        <taxon>Orchesellidae</taxon>
        <taxon>Orchesellinae</taxon>
        <taxon>Orchesella</taxon>
    </lineage>
</organism>
<gene>
    <name evidence="2" type="ORF">ODALV1_LOCUS26950</name>
</gene>